<sequence length="113" mass="12903">MEDTQITEDELPNNILPPMGMSSKRKWYLDHFAGREIGETEETGTGEDTGTVGETERDKERNSKKRKGGNIWLKGSRDKVAGEELEEEMAKKMAKEEAREEMEAKEEEALLQQ</sequence>
<evidence type="ECO:0000256" key="1">
    <source>
        <dbReference type="SAM" id="Coils"/>
    </source>
</evidence>
<name>A0A1X7T5T3_AMPQE</name>
<evidence type="ECO:0000313" key="3">
    <source>
        <dbReference type="EnsemblMetazoa" id="Aqu2.1.09740_001"/>
    </source>
</evidence>
<evidence type="ECO:0000256" key="2">
    <source>
        <dbReference type="SAM" id="MobiDB-lite"/>
    </source>
</evidence>
<feature type="compositionally biased region" description="Acidic residues" evidence="2">
    <location>
        <begin position="1"/>
        <end position="11"/>
    </location>
</feature>
<feature type="coiled-coil region" evidence="1">
    <location>
        <begin position="85"/>
        <end position="112"/>
    </location>
</feature>
<dbReference type="EnsemblMetazoa" id="Aqu2.1.09740_001">
    <property type="protein sequence ID" value="Aqu2.1.09740_001"/>
    <property type="gene ID" value="Aqu2.1.09740"/>
</dbReference>
<organism evidence="3">
    <name type="scientific">Amphimedon queenslandica</name>
    <name type="common">Sponge</name>
    <dbReference type="NCBI Taxonomy" id="400682"/>
    <lineage>
        <taxon>Eukaryota</taxon>
        <taxon>Metazoa</taxon>
        <taxon>Porifera</taxon>
        <taxon>Demospongiae</taxon>
        <taxon>Heteroscleromorpha</taxon>
        <taxon>Haplosclerida</taxon>
        <taxon>Niphatidae</taxon>
        <taxon>Amphimedon</taxon>
    </lineage>
</organism>
<accession>A0A1X7T5T3</accession>
<dbReference type="AlphaFoldDB" id="A0A1X7T5T3"/>
<feature type="region of interest" description="Disordered" evidence="2">
    <location>
        <begin position="1"/>
        <end position="21"/>
    </location>
</feature>
<reference evidence="3" key="1">
    <citation type="submission" date="2017-05" db="UniProtKB">
        <authorList>
            <consortium name="EnsemblMetazoa"/>
        </authorList>
    </citation>
    <scope>IDENTIFICATION</scope>
</reference>
<protein>
    <submittedName>
        <fullName evidence="3">Uncharacterized protein</fullName>
    </submittedName>
</protein>
<keyword evidence="1" id="KW-0175">Coiled coil</keyword>
<proteinExistence type="predicted"/>
<feature type="region of interest" description="Disordered" evidence="2">
    <location>
        <begin position="36"/>
        <end position="70"/>
    </location>
</feature>
<dbReference type="InParanoid" id="A0A1X7T5T3"/>